<dbReference type="OrthoDB" id="1681765at2759"/>
<reference evidence="3" key="1">
    <citation type="journal article" date="2017" name="Nat. Ecol. Evol.">
        <title>Genome expansion and lineage-specific genetic innovations in the forest pathogenic fungi Armillaria.</title>
        <authorList>
            <person name="Sipos G."/>
            <person name="Prasanna A.N."/>
            <person name="Walter M.C."/>
            <person name="O'Connor E."/>
            <person name="Balint B."/>
            <person name="Krizsan K."/>
            <person name="Kiss B."/>
            <person name="Hess J."/>
            <person name="Varga T."/>
            <person name="Slot J."/>
            <person name="Riley R."/>
            <person name="Boka B."/>
            <person name="Rigling D."/>
            <person name="Barry K."/>
            <person name="Lee J."/>
            <person name="Mihaltcheva S."/>
            <person name="LaButti K."/>
            <person name="Lipzen A."/>
            <person name="Waldron R."/>
            <person name="Moloney N.M."/>
            <person name="Sperisen C."/>
            <person name="Kredics L."/>
            <person name="Vagvoelgyi C."/>
            <person name="Patrignani A."/>
            <person name="Fitzpatrick D."/>
            <person name="Nagy I."/>
            <person name="Doyle S."/>
            <person name="Anderson J.B."/>
            <person name="Grigoriev I.V."/>
            <person name="Gueldener U."/>
            <person name="Muensterkoetter M."/>
            <person name="Nagy L.G."/>
        </authorList>
    </citation>
    <scope>NUCLEOTIDE SEQUENCE [LARGE SCALE GENOMIC DNA]</scope>
    <source>
        <strain evidence="3">Ar21-2</strain>
    </source>
</reference>
<feature type="transmembrane region" description="Helical" evidence="1">
    <location>
        <begin position="24"/>
        <end position="44"/>
    </location>
</feature>
<keyword evidence="1" id="KW-1133">Transmembrane helix</keyword>
<evidence type="ECO:0000313" key="2">
    <source>
        <dbReference type="EMBL" id="PBL01504.1"/>
    </source>
</evidence>
<evidence type="ECO:0008006" key="4">
    <source>
        <dbReference type="Google" id="ProtNLM"/>
    </source>
</evidence>
<proteinExistence type="predicted"/>
<sequence>GSTADATIYSDSCMADLPIPASKYYMADAGFALCDALLVLYYNIRYHLAE</sequence>
<dbReference type="STRING" id="47427.A0A2H3ENR0"/>
<keyword evidence="1" id="KW-0472">Membrane</keyword>
<dbReference type="AlphaFoldDB" id="A0A2H3ENR0"/>
<feature type="non-terminal residue" evidence="2">
    <location>
        <position position="1"/>
    </location>
</feature>
<dbReference type="Proteomes" id="UP000217790">
    <property type="component" value="Unassembled WGS sequence"/>
</dbReference>
<dbReference type="InParanoid" id="A0A2H3ENR0"/>
<keyword evidence="1" id="KW-0812">Transmembrane</keyword>
<gene>
    <name evidence="2" type="ORF">ARMGADRAFT_916738</name>
</gene>
<dbReference type="EMBL" id="KZ293646">
    <property type="protein sequence ID" value="PBL01504.1"/>
    <property type="molecule type" value="Genomic_DNA"/>
</dbReference>
<evidence type="ECO:0000313" key="3">
    <source>
        <dbReference type="Proteomes" id="UP000217790"/>
    </source>
</evidence>
<protein>
    <recommendedName>
        <fullName evidence="4">DDE Tnp4 domain-containing protein</fullName>
    </recommendedName>
</protein>
<evidence type="ECO:0000256" key="1">
    <source>
        <dbReference type="SAM" id="Phobius"/>
    </source>
</evidence>
<dbReference type="OMA" id="WHTACAL"/>
<keyword evidence="3" id="KW-1185">Reference proteome</keyword>
<name>A0A2H3ENR0_ARMGA</name>
<organism evidence="2 3">
    <name type="scientific">Armillaria gallica</name>
    <name type="common">Bulbous honey fungus</name>
    <name type="synonym">Armillaria bulbosa</name>
    <dbReference type="NCBI Taxonomy" id="47427"/>
    <lineage>
        <taxon>Eukaryota</taxon>
        <taxon>Fungi</taxon>
        <taxon>Dikarya</taxon>
        <taxon>Basidiomycota</taxon>
        <taxon>Agaricomycotina</taxon>
        <taxon>Agaricomycetes</taxon>
        <taxon>Agaricomycetidae</taxon>
        <taxon>Agaricales</taxon>
        <taxon>Marasmiineae</taxon>
        <taxon>Physalacriaceae</taxon>
        <taxon>Armillaria</taxon>
    </lineage>
</organism>
<accession>A0A2H3ENR0</accession>